<name>A0A4S2BIK6_9LACO</name>
<dbReference type="RefSeq" id="WP_004040452.1">
    <property type="nucleotide sequence ID" value="NZ_AQFR02000003.1"/>
</dbReference>
<dbReference type="GO" id="GO:0016758">
    <property type="term" value="F:hexosyltransferase activity"/>
    <property type="evidence" value="ECO:0007669"/>
    <property type="project" value="UniProtKB-ARBA"/>
</dbReference>
<evidence type="ECO:0000313" key="3">
    <source>
        <dbReference type="Proteomes" id="UP000309117"/>
    </source>
</evidence>
<accession>A0A4S2BIK6</accession>
<gene>
    <name evidence="2" type="ORF">E5351_06630</name>
</gene>
<comment type="caution">
    <text evidence="2">The sequence shown here is derived from an EMBL/GenBank/DDBJ whole genome shotgun (WGS) entry which is preliminary data.</text>
</comment>
<dbReference type="AlphaFoldDB" id="A0A4S2BIK6"/>
<keyword evidence="2" id="KW-0808">Transferase</keyword>
<dbReference type="PANTHER" id="PTHR22916">
    <property type="entry name" value="GLYCOSYLTRANSFERASE"/>
    <property type="match status" value="1"/>
</dbReference>
<dbReference type="EMBL" id="SRYV01000011">
    <property type="protein sequence ID" value="TGY14002.1"/>
    <property type="molecule type" value="Genomic_DNA"/>
</dbReference>
<dbReference type="PANTHER" id="PTHR22916:SF3">
    <property type="entry name" value="UDP-GLCNAC:BETAGAL BETA-1,3-N-ACETYLGLUCOSAMINYLTRANSFERASE-LIKE PROTEIN 1"/>
    <property type="match status" value="1"/>
</dbReference>
<dbReference type="SUPFAM" id="SSF53448">
    <property type="entry name" value="Nucleotide-diphospho-sugar transferases"/>
    <property type="match status" value="1"/>
</dbReference>
<sequence>MNRKVSIITPVFNRLKELTRLYETLNNQTNDNFIWIIIDDGSEKPIDKVVNTWKKKSKFKIEFIVQSNHGKMYAYKNAVKYLSTPWSLVVDSDDIVSKEMVDILYRTISSNIEEKDCGVVFPRKLGTYSPTSNKLPFWKKLPNRVNIIDLRYQYSIPESTVFIKTNKLKKAFNSLHLPPEKFISEEILYNKLMEQGKFVVKDDLFYFGDYQEDGLTNHLFELWLKNPKSTIMLLKSRYQAMSSFPLKKKFIGQVKTNINLTAFALATHRSIKSVSPNLIGSVLLFLPALILKRKRF</sequence>
<dbReference type="Proteomes" id="UP000309117">
    <property type="component" value="Unassembled WGS sequence"/>
</dbReference>
<dbReference type="Gene3D" id="3.90.550.10">
    <property type="entry name" value="Spore Coat Polysaccharide Biosynthesis Protein SpsA, Chain A"/>
    <property type="match status" value="1"/>
</dbReference>
<protein>
    <submittedName>
        <fullName evidence="2">Glycosyltransferase family 2 protein</fullName>
    </submittedName>
</protein>
<dbReference type="CDD" id="cd00761">
    <property type="entry name" value="Glyco_tranf_GTA_type"/>
    <property type="match status" value="1"/>
</dbReference>
<dbReference type="InterPro" id="IPR001173">
    <property type="entry name" value="Glyco_trans_2-like"/>
</dbReference>
<evidence type="ECO:0000313" key="2">
    <source>
        <dbReference type="EMBL" id="TGY14002.1"/>
    </source>
</evidence>
<organism evidence="2 3">
    <name type="scientific">Lactobacillus intestinalis</name>
    <dbReference type="NCBI Taxonomy" id="151781"/>
    <lineage>
        <taxon>Bacteria</taxon>
        <taxon>Bacillati</taxon>
        <taxon>Bacillota</taxon>
        <taxon>Bacilli</taxon>
        <taxon>Lactobacillales</taxon>
        <taxon>Lactobacillaceae</taxon>
        <taxon>Lactobacillus</taxon>
    </lineage>
</organism>
<evidence type="ECO:0000259" key="1">
    <source>
        <dbReference type="Pfam" id="PF00535"/>
    </source>
</evidence>
<dbReference type="Pfam" id="PF00535">
    <property type="entry name" value="Glycos_transf_2"/>
    <property type="match status" value="1"/>
</dbReference>
<reference evidence="2 3" key="1">
    <citation type="submission" date="2019-04" db="EMBL/GenBank/DDBJ databases">
        <title>Microbes associate with the intestines of laboratory mice.</title>
        <authorList>
            <person name="Navarre W."/>
            <person name="Wong E."/>
            <person name="Huang K."/>
            <person name="Tropini C."/>
            <person name="Ng K."/>
            <person name="Yu B."/>
        </authorList>
    </citation>
    <scope>NUCLEOTIDE SEQUENCE [LARGE SCALE GENOMIC DNA]</scope>
    <source>
        <strain evidence="2 3">NM61_E11</strain>
    </source>
</reference>
<proteinExistence type="predicted"/>
<feature type="domain" description="Glycosyltransferase 2-like" evidence="1">
    <location>
        <begin position="6"/>
        <end position="143"/>
    </location>
</feature>
<dbReference type="InterPro" id="IPR029044">
    <property type="entry name" value="Nucleotide-diphossugar_trans"/>
</dbReference>